<dbReference type="InterPro" id="IPR005761">
    <property type="entry name" value="UDP-N-AcMur-Glu-dNH2Pim_ligase"/>
</dbReference>
<dbReference type="PANTHER" id="PTHR23135">
    <property type="entry name" value="MUR LIGASE FAMILY MEMBER"/>
    <property type="match status" value="1"/>
</dbReference>
<dbReference type="InterPro" id="IPR000713">
    <property type="entry name" value="Mur_ligase_N"/>
</dbReference>
<organism evidence="12 13">
    <name type="scientific">Tistrella arctica</name>
    <dbReference type="NCBI Taxonomy" id="3133430"/>
    <lineage>
        <taxon>Bacteria</taxon>
        <taxon>Pseudomonadati</taxon>
        <taxon>Pseudomonadota</taxon>
        <taxon>Alphaproteobacteria</taxon>
        <taxon>Geminicoccales</taxon>
        <taxon>Geminicoccaceae</taxon>
        <taxon>Tistrella</taxon>
    </lineage>
</organism>
<feature type="domain" description="Mur ligase C-terminal" evidence="10">
    <location>
        <begin position="329"/>
        <end position="453"/>
    </location>
</feature>
<feature type="binding site" evidence="7">
    <location>
        <position position="451"/>
    </location>
    <ligand>
        <name>meso-2,6-diaminopimelate</name>
        <dbReference type="ChEBI" id="CHEBI:57791"/>
    </ligand>
</feature>
<keyword evidence="7" id="KW-0460">Magnesium</keyword>
<comment type="function">
    <text evidence="7">Catalyzes the addition of meso-diaminopimelic acid to the nucleotide precursor UDP-N-acetylmuramoyl-L-alanyl-D-glutamate (UMAG) in the biosynthesis of bacterial cell-wall peptidoglycan.</text>
</comment>
<comment type="catalytic activity">
    <reaction evidence="7">
        <text>UDP-N-acetyl-alpha-D-muramoyl-L-alanyl-D-glutamate + meso-2,6-diaminopimelate + ATP = UDP-N-acetyl-alpha-D-muramoyl-L-alanyl-gamma-D-glutamyl-meso-2,6-diaminopimelate + ADP + phosphate + H(+)</text>
        <dbReference type="Rhea" id="RHEA:23676"/>
        <dbReference type="ChEBI" id="CHEBI:15378"/>
        <dbReference type="ChEBI" id="CHEBI:30616"/>
        <dbReference type="ChEBI" id="CHEBI:43474"/>
        <dbReference type="ChEBI" id="CHEBI:57791"/>
        <dbReference type="ChEBI" id="CHEBI:83900"/>
        <dbReference type="ChEBI" id="CHEBI:83905"/>
        <dbReference type="ChEBI" id="CHEBI:456216"/>
        <dbReference type="EC" id="6.3.2.13"/>
    </reaction>
</comment>
<name>A0ABU9YQX5_9PROT</name>
<feature type="binding site" evidence="7">
    <location>
        <position position="182"/>
    </location>
    <ligand>
        <name>UDP-N-acetyl-alpha-D-muramoyl-L-alanyl-D-glutamate</name>
        <dbReference type="ChEBI" id="CHEBI:83900"/>
    </ligand>
</feature>
<comment type="caution">
    <text evidence="7">Lacks conserved residue(s) required for the propagation of feature annotation.</text>
</comment>
<evidence type="ECO:0000256" key="6">
    <source>
        <dbReference type="ARBA" id="ARBA00023316"/>
    </source>
</evidence>
<comment type="cofactor">
    <cofactor evidence="7">
        <name>Mg(2+)</name>
        <dbReference type="ChEBI" id="CHEBI:18420"/>
    </cofactor>
</comment>
<evidence type="ECO:0000256" key="5">
    <source>
        <dbReference type="ARBA" id="ARBA00023306"/>
    </source>
</evidence>
<dbReference type="InterPro" id="IPR013221">
    <property type="entry name" value="Mur_ligase_cen"/>
</dbReference>
<keyword evidence="4 7" id="KW-0573">Peptidoglycan synthesis</keyword>
<dbReference type="Gene3D" id="3.90.190.20">
    <property type="entry name" value="Mur ligase, C-terminal domain"/>
    <property type="match status" value="1"/>
</dbReference>
<dbReference type="NCBIfam" id="NF001124">
    <property type="entry name" value="PRK00139.1-2"/>
    <property type="match status" value="1"/>
</dbReference>
<feature type="binding site" evidence="7">
    <location>
        <begin position="403"/>
        <end position="406"/>
    </location>
    <ligand>
        <name>meso-2,6-diaminopimelate</name>
        <dbReference type="ChEBI" id="CHEBI:57791"/>
    </ligand>
</feature>
<dbReference type="EC" id="6.3.2.13" evidence="7"/>
<keyword evidence="7 12" id="KW-0436">Ligase</keyword>
<dbReference type="InterPro" id="IPR036565">
    <property type="entry name" value="Mur-like_cat_sf"/>
</dbReference>
<evidence type="ECO:0000256" key="8">
    <source>
        <dbReference type="RuleBase" id="RU004135"/>
    </source>
</evidence>
<dbReference type="Proteomes" id="UP001413721">
    <property type="component" value="Unassembled WGS sequence"/>
</dbReference>
<keyword evidence="2 7" id="KW-0132">Cell division</keyword>
<dbReference type="SUPFAM" id="SSF53623">
    <property type="entry name" value="MurD-like peptide ligases, catalytic domain"/>
    <property type="match status" value="1"/>
</dbReference>
<keyword evidence="5 7" id="KW-0131">Cell cycle</keyword>
<gene>
    <name evidence="7" type="primary">murE</name>
    <name evidence="12" type="ORF">WG926_23125</name>
</gene>
<evidence type="ECO:0000313" key="12">
    <source>
        <dbReference type="EMBL" id="MEN2991224.1"/>
    </source>
</evidence>
<dbReference type="Gene3D" id="3.40.1190.10">
    <property type="entry name" value="Mur-like, catalytic domain"/>
    <property type="match status" value="1"/>
</dbReference>
<feature type="short sequence motif" description="Meso-diaminopimelate recognition motif" evidence="7">
    <location>
        <begin position="403"/>
        <end position="406"/>
    </location>
</feature>
<comment type="similarity">
    <text evidence="1 7">Belongs to the MurCDEF family. MurE subfamily.</text>
</comment>
<dbReference type="Pfam" id="PF02875">
    <property type="entry name" value="Mur_ligase_C"/>
    <property type="match status" value="1"/>
</dbReference>
<evidence type="ECO:0000256" key="3">
    <source>
        <dbReference type="ARBA" id="ARBA00022960"/>
    </source>
</evidence>
<comment type="pathway">
    <text evidence="7 8">Cell wall biogenesis; peptidoglycan biosynthesis.</text>
</comment>
<evidence type="ECO:0000259" key="10">
    <source>
        <dbReference type="Pfam" id="PF02875"/>
    </source>
</evidence>
<feature type="modified residue" description="N6-carboxylysine" evidence="7">
    <location>
        <position position="214"/>
    </location>
</feature>
<dbReference type="Pfam" id="PF01225">
    <property type="entry name" value="Mur_ligase"/>
    <property type="match status" value="1"/>
</dbReference>
<dbReference type="SUPFAM" id="SSF63418">
    <property type="entry name" value="MurE/MurF N-terminal domain"/>
    <property type="match status" value="1"/>
</dbReference>
<evidence type="ECO:0000259" key="11">
    <source>
        <dbReference type="Pfam" id="PF08245"/>
    </source>
</evidence>
<evidence type="ECO:0000313" key="13">
    <source>
        <dbReference type="Proteomes" id="UP001413721"/>
    </source>
</evidence>
<dbReference type="PANTHER" id="PTHR23135:SF4">
    <property type="entry name" value="UDP-N-ACETYLMURAMOYL-L-ALANYL-D-GLUTAMATE--2,6-DIAMINOPIMELATE LIGASE MURE HOMOLOG, CHLOROPLASTIC"/>
    <property type="match status" value="1"/>
</dbReference>
<dbReference type="NCBIfam" id="NF001126">
    <property type="entry name" value="PRK00139.1-4"/>
    <property type="match status" value="1"/>
</dbReference>
<feature type="binding site" evidence="7">
    <location>
        <position position="455"/>
    </location>
    <ligand>
        <name>meso-2,6-diaminopimelate</name>
        <dbReference type="ChEBI" id="CHEBI:57791"/>
    </ligand>
</feature>
<dbReference type="InterPro" id="IPR036615">
    <property type="entry name" value="Mur_ligase_C_dom_sf"/>
</dbReference>
<protein>
    <recommendedName>
        <fullName evidence="7">UDP-N-acetylmuramoyl-L-alanyl-D-glutamate--2,6-diaminopimelate ligase</fullName>
        <ecNumber evidence="7">6.3.2.13</ecNumber>
    </recommendedName>
    <alternativeName>
        <fullName evidence="7">Meso-A2pm-adding enzyme</fullName>
    </alternativeName>
    <alternativeName>
        <fullName evidence="7">Meso-diaminopimelate-adding enzyme</fullName>
    </alternativeName>
    <alternativeName>
        <fullName evidence="7">UDP-MurNAc-L-Ala-D-Glu:meso-diaminopimelate ligase</fullName>
    </alternativeName>
    <alternativeName>
        <fullName evidence="7">UDP-MurNAc-tripeptide synthetase</fullName>
    </alternativeName>
    <alternativeName>
        <fullName evidence="7">UDP-N-acetylmuramyl-tripeptide synthetase</fullName>
    </alternativeName>
</protein>
<dbReference type="NCBIfam" id="TIGR01085">
    <property type="entry name" value="murE"/>
    <property type="match status" value="1"/>
</dbReference>
<keyword evidence="6 7" id="KW-0961">Cell wall biogenesis/degradation</keyword>
<feature type="binding site" evidence="7">
    <location>
        <begin position="147"/>
        <end position="148"/>
    </location>
    <ligand>
        <name>UDP-N-acetyl-alpha-D-muramoyl-L-alanyl-D-glutamate</name>
        <dbReference type="ChEBI" id="CHEBI:83900"/>
    </ligand>
</feature>
<dbReference type="InterPro" id="IPR004101">
    <property type="entry name" value="Mur_ligase_C"/>
</dbReference>
<comment type="subcellular location">
    <subcellularLocation>
        <location evidence="7 8">Cytoplasm</location>
    </subcellularLocation>
</comment>
<dbReference type="GO" id="GO:0008765">
    <property type="term" value="F:UDP-N-acetylmuramoylalanyl-D-glutamate-2,6-diaminopimelate ligase activity"/>
    <property type="evidence" value="ECO:0007669"/>
    <property type="project" value="UniProtKB-EC"/>
</dbReference>
<keyword evidence="3 7" id="KW-0133">Cell shape</keyword>
<dbReference type="SUPFAM" id="SSF53244">
    <property type="entry name" value="MurD-like peptide ligases, peptide-binding domain"/>
    <property type="match status" value="1"/>
</dbReference>
<comment type="PTM">
    <text evidence="7">Carboxylation is probably crucial for Mg(2+) binding and, consequently, for the gamma-phosphate positioning of ATP.</text>
</comment>
<dbReference type="Pfam" id="PF08245">
    <property type="entry name" value="Mur_ligase_M"/>
    <property type="match status" value="1"/>
</dbReference>
<feature type="domain" description="Mur ligase N-terminal catalytic" evidence="9">
    <location>
        <begin position="20"/>
        <end position="93"/>
    </location>
</feature>
<keyword evidence="13" id="KW-1185">Reference proteome</keyword>
<evidence type="ECO:0000256" key="4">
    <source>
        <dbReference type="ARBA" id="ARBA00022984"/>
    </source>
</evidence>
<keyword evidence="7" id="KW-0067">ATP-binding</keyword>
<feature type="binding site" evidence="7">
    <location>
        <position position="379"/>
    </location>
    <ligand>
        <name>meso-2,6-diaminopimelate</name>
        <dbReference type="ChEBI" id="CHEBI:57791"/>
    </ligand>
</feature>
<evidence type="ECO:0000256" key="1">
    <source>
        <dbReference type="ARBA" id="ARBA00005898"/>
    </source>
</evidence>
<keyword evidence="7" id="KW-0547">Nucleotide-binding</keyword>
<dbReference type="InterPro" id="IPR035911">
    <property type="entry name" value="MurE/MurF_N"/>
</dbReference>
<feature type="binding site" evidence="7">
    <location>
        <begin position="105"/>
        <end position="111"/>
    </location>
    <ligand>
        <name>ATP</name>
        <dbReference type="ChEBI" id="CHEBI:30616"/>
    </ligand>
</feature>
<dbReference type="EMBL" id="JBBKTW010000010">
    <property type="protein sequence ID" value="MEN2991224.1"/>
    <property type="molecule type" value="Genomic_DNA"/>
</dbReference>
<feature type="binding site" evidence="7">
    <location>
        <position position="180"/>
    </location>
    <ligand>
        <name>UDP-N-acetyl-alpha-D-muramoyl-L-alanyl-D-glutamate</name>
        <dbReference type="ChEBI" id="CHEBI:83900"/>
    </ligand>
</feature>
<keyword evidence="7" id="KW-0963">Cytoplasm</keyword>
<feature type="binding site" evidence="7">
    <location>
        <position position="174"/>
    </location>
    <ligand>
        <name>UDP-N-acetyl-alpha-D-muramoyl-L-alanyl-D-glutamate</name>
        <dbReference type="ChEBI" id="CHEBI:83900"/>
    </ligand>
</feature>
<comment type="caution">
    <text evidence="12">The sequence shown here is derived from an EMBL/GenBank/DDBJ whole genome shotgun (WGS) entry which is preliminary data.</text>
</comment>
<dbReference type="RefSeq" id="WP_345934219.1">
    <property type="nucleotide sequence ID" value="NZ_JBBKTV010000007.1"/>
</dbReference>
<evidence type="ECO:0000256" key="2">
    <source>
        <dbReference type="ARBA" id="ARBA00022618"/>
    </source>
</evidence>
<proteinExistence type="inferred from homology"/>
<feature type="binding site" evidence="7">
    <location>
        <position position="27"/>
    </location>
    <ligand>
        <name>UDP-N-acetyl-alpha-D-muramoyl-L-alanyl-D-glutamate</name>
        <dbReference type="ChEBI" id="CHEBI:83900"/>
    </ligand>
</feature>
<evidence type="ECO:0000256" key="7">
    <source>
        <dbReference type="HAMAP-Rule" id="MF_00208"/>
    </source>
</evidence>
<sequence>MRLTELVDRNVQVLGGDPVITGITADSRAVGPGMLFAAIPGTVHDGRRFIRAAADAGAVAVLAPRGTVVPAGLPLVEADEPRGALARMAGRFYPRRPDVIAAVTGTNGKSSVVSFTRQIWMRLGLSAACLGTLGYEGPGDLSAPALTTADPVALHRLLDQAARAGVGHLALEASSHGIDQHRLDGIAPVAVAFTNLTHDHLDYHGTIEAYRDAKLQLFSRLAAPAGYAVVNADSRTYDQVVRAALKRPLAVIDYGRKARVLRLVSVESMPGGGLHVVIEHSGQRHEFGLGLIGSFQAHNVLAAVGLVIGCGGSLPAALATLSHLKAVPGRMEQVGMTADGAPVIVDYAHTPDALETVIKAVRPHADGRVVVVFGCGGDRDRAKRPLMGRIASREADHVIVTDDNPRGEDPAVIRAEIMAAAPDAVEIGDRAAAIDAAVAGLEPGDVLLIAGKGHETGQTVAGTVHPFSDRQQALAALARRGGAQAGGRP</sequence>
<accession>A0ABU9YQX5</accession>
<evidence type="ECO:0000259" key="9">
    <source>
        <dbReference type="Pfam" id="PF01225"/>
    </source>
</evidence>
<feature type="domain" description="Mur ligase central" evidence="11">
    <location>
        <begin position="103"/>
        <end position="306"/>
    </location>
</feature>
<reference evidence="12 13" key="1">
    <citation type="submission" date="2024-03" db="EMBL/GenBank/DDBJ databases">
        <title>High-quality draft genome sequencing of Tistrella sp. BH-R2-4.</title>
        <authorList>
            <person name="Dong C."/>
        </authorList>
    </citation>
    <scope>NUCLEOTIDE SEQUENCE [LARGE SCALE GENOMIC DNA]</scope>
    <source>
        <strain evidence="12 13">BH-R2-4</strain>
    </source>
</reference>
<dbReference type="HAMAP" id="MF_00208">
    <property type="entry name" value="MurE"/>
    <property type="match status" value="1"/>
</dbReference>
<dbReference type="Gene3D" id="3.40.1390.10">
    <property type="entry name" value="MurE/MurF, N-terminal domain"/>
    <property type="match status" value="1"/>
</dbReference>